<accession>A0A9D4N5D3</accession>
<comment type="caution">
    <text evidence="1">The sequence shown here is derived from an EMBL/GenBank/DDBJ whole genome shotgun (WGS) entry which is preliminary data.</text>
</comment>
<name>A0A9D4N5D3_DREPO</name>
<sequence>MPDQPHRRKLKELCRTRWVQRHDAFEVFLDFLPATIDAIENILENESRPDSLTDANGILSAITSFHLLLPW</sequence>
<evidence type="ECO:0000313" key="1">
    <source>
        <dbReference type="EMBL" id="KAH3888085.1"/>
    </source>
</evidence>
<gene>
    <name evidence="1" type="ORF">DPMN_012109</name>
</gene>
<keyword evidence="2" id="KW-1185">Reference proteome</keyword>
<dbReference type="AlphaFoldDB" id="A0A9D4N5D3"/>
<organism evidence="1 2">
    <name type="scientific">Dreissena polymorpha</name>
    <name type="common">Zebra mussel</name>
    <name type="synonym">Mytilus polymorpha</name>
    <dbReference type="NCBI Taxonomy" id="45954"/>
    <lineage>
        <taxon>Eukaryota</taxon>
        <taxon>Metazoa</taxon>
        <taxon>Spiralia</taxon>
        <taxon>Lophotrochozoa</taxon>
        <taxon>Mollusca</taxon>
        <taxon>Bivalvia</taxon>
        <taxon>Autobranchia</taxon>
        <taxon>Heteroconchia</taxon>
        <taxon>Euheterodonta</taxon>
        <taxon>Imparidentia</taxon>
        <taxon>Neoheterodontei</taxon>
        <taxon>Myida</taxon>
        <taxon>Dreissenoidea</taxon>
        <taxon>Dreissenidae</taxon>
        <taxon>Dreissena</taxon>
    </lineage>
</organism>
<dbReference type="EMBL" id="JAIWYP010000001">
    <property type="protein sequence ID" value="KAH3888085.1"/>
    <property type="molecule type" value="Genomic_DNA"/>
</dbReference>
<dbReference type="Proteomes" id="UP000828390">
    <property type="component" value="Unassembled WGS sequence"/>
</dbReference>
<proteinExistence type="predicted"/>
<evidence type="ECO:0000313" key="2">
    <source>
        <dbReference type="Proteomes" id="UP000828390"/>
    </source>
</evidence>
<protein>
    <submittedName>
        <fullName evidence="1">Uncharacterized protein</fullName>
    </submittedName>
</protein>
<reference evidence="1" key="2">
    <citation type="submission" date="2020-11" db="EMBL/GenBank/DDBJ databases">
        <authorList>
            <person name="McCartney M.A."/>
            <person name="Auch B."/>
            <person name="Kono T."/>
            <person name="Mallez S."/>
            <person name="Becker A."/>
            <person name="Gohl D.M."/>
            <person name="Silverstein K.A.T."/>
            <person name="Koren S."/>
            <person name="Bechman K.B."/>
            <person name="Herman A."/>
            <person name="Abrahante J.E."/>
            <person name="Garbe J."/>
        </authorList>
    </citation>
    <scope>NUCLEOTIDE SEQUENCE</scope>
    <source>
        <strain evidence="1">Duluth1</strain>
        <tissue evidence="1">Whole animal</tissue>
    </source>
</reference>
<reference evidence="1" key="1">
    <citation type="journal article" date="2019" name="bioRxiv">
        <title>The Genome of the Zebra Mussel, Dreissena polymorpha: A Resource for Invasive Species Research.</title>
        <authorList>
            <person name="McCartney M.A."/>
            <person name="Auch B."/>
            <person name="Kono T."/>
            <person name="Mallez S."/>
            <person name="Zhang Y."/>
            <person name="Obille A."/>
            <person name="Becker A."/>
            <person name="Abrahante J.E."/>
            <person name="Garbe J."/>
            <person name="Badalamenti J.P."/>
            <person name="Herman A."/>
            <person name="Mangelson H."/>
            <person name="Liachko I."/>
            <person name="Sullivan S."/>
            <person name="Sone E.D."/>
            <person name="Koren S."/>
            <person name="Silverstein K.A.T."/>
            <person name="Beckman K.B."/>
            <person name="Gohl D.M."/>
        </authorList>
    </citation>
    <scope>NUCLEOTIDE SEQUENCE</scope>
    <source>
        <strain evidence="1">Duluth1</strain>
        <tissue evidence="1">Whole animal</tissue>
    </source>
</reference>